<proteinExistence type="predicted"/>
<accession>A0AAP0C295</accession>
<evidence type="ECO:0000313" key="3">
    <source>
        <dbReference type="Proteomes" id="UP001418222"/>
    </source>
</evidence>
<sequence length="232" mass="26132">MPCISRALFLRSQTGDMERNNGCMKLYWKRRTYERLEIGGARRRREKTTVELGGGRRRRSMLPWKVKILPKLQFLRSVSPKRALARFNEGYIRIMQRLAGFLWPAVGGKELGGLPEPVELTYHKRIVERERVLPEHPPFADSGIFSDPLELARAAAAACREEQARGQLLGKKRLEPGGSSSRPDPSLPKKKKAKVVSRGRLHLPPSPTKFMSSSEALSDEPPLSPLKEASSP</sequence>
<gene>
    <name evidence="2" type="ORF">KSP39_PZI001459</name>
</gene>
<keyword evidence="3" id="KW-1185">Reference proteome</keyword>
<name>A0AAP0C295_9ASPA</name>
<evidence type="ECO:0000256" key="1">
    <source>
        <dbReference type="SAM" id="MobiDB-lite"/>
    </source>
</evidence>
<dbReference type="AlphaFoldDB" id="A0AAP0C295"/>
<feature type="region of interest" description="Disordered" evidence="1">
    <location>
        <begin position="166"/>
        <end position="232"/>
    </location>
</feature>
<organism evidence="2 3">
    <name type="scientific">Platanthera zijinensis</name>
    <dbReference type="NCBI Taxonomy" id="2320716"/>
    <lineage>
        <taxon>Eukaryota</taxon>
        <taxon>Viridiplantae</taxon>
        <taxon>Streptophyta</taxon>
        <taxon>Embryophyta</taxon>
        <taxon>Tracheophyta</taxon>
        <taxon>Spermatophyta</taxon>
        <taxon>Magnoliopsida</taxon>
        <taxon>Liliopsida</taxon>
        <taxon>Asparagales</taxon>
        <taxon>Orchidaceae</taxon>
        <taxon>Orchidoideae</taxon>
        <taxon>Orchideae</taxon>
        <taxon>Orchidinae</taxon>
        <taxon>Platanthera</taxon>
    </lineage>
</organism>
<reference evidence="2 3" key="1">
    <citation type="journal article" date="2022" name="Nat. Plants">
        <title>Genomes of leafy and leafless Platanthera orchids illuminate the evolution of mycoheterotrophy.</title>
        <authorList>
            <person name="Li M.H."/>
            <person name="Liu K.W."/>
            <person name="Li Z."/>
            <person name="Lu H.C."/>
            <person name="Ye Q.L."/>
            <person name="Zhang D."/>
            <person name="Wang J.Y."/>
            <person name="Li Y.F."/>
            <person name="Zhong Z.M."/>
            <person name="Liu X."/>
            <person name="Yu X."/>
            <person name="Liu D.K."/>
            <person name="Tu X.D."/>
            <person name="Liu B."/>
            <person name="Hao Y."/>
            <person name="Liao X.Y."/>
            <person name="Jiang Y.T."/>
            <person name="Sun W.H."/>
            <person name="Chen J."/>
            <person name="Chen Y.Q."/>
            <person name="Ai Y."/>
            <person name="Zhai J.W."/>
            <person name="Wu S.S."/>
            <person name="Zhou Z."/>
            <person name="Hsiao Y.Y."/>
            <person name="Wu W.L."/>
            <person name="Chen Y.Y."/>
            <person name="Lin Y.F."/>
            <person name="Hsu J.L."/>
            <person name="Li C.Y."/>
            <person name="Wang Z.W."/>
            <person name="Zhao X."/>
            <person name="Zhong W.Y."/>
            <person name="Ma X.K."/>
            <person name="Ma L."/>
            <person name="Huang J."/>
            <person name="Chen G.Z."/>
            <person name="Huang M.Z."/>
            <person name="Huang L."/>
            <person name="Peng D.H."/>
            <person name="Luo Y.B."/>
            <person name="Zou S.Q."/>
            <person name="Chen S.P."/>
            <person name="Lan S."/>
            <person name="Tsai W.C."/>
            <person name="Van de Peer Y."/>
            <person name="Liu Z.J."/>
        </authorList>
    </citation>
    <scope>NUCLEOTIDE SEQUENCE [LARGE SCALE GENOMIC DNA]</scope>
    <source>
        <strain evidence="2">Lor287</strain>
    </source>
</reference>
<dbReference type="Proteomes" id="UP001418222">
    <property type="component" value="Unassembled WGS sequence"/>
</dbReference>
<feature type="compositionally biased region" description="Basic residues" evidence="1">
    <location>
        <begin position="188"/>
        <end position="201"/>
    </location>
</feature>
<evidence type="ECO:0000313" key="2">
    <source>
        <dbReference type="EMBL" id="KAK8957773.1"/>
    </source>
</evidence>
<dbReference type="EMBL" id="JBBWWQ010000001">
    <property type="protein sequence ID" value="KAK8957773.1"/>
    <property type="molecule type" value="Genomic_DNA"/>
</dbReference>
<comment type="caution">
    <text evidence="2">The sequence shown here is derived from an EMBL/GenBank/DDBJ whole genome shotgun (WGS) entry which is preliminary data.</text>
</comment>
<protein>
    <submittedName>
        <fullName evidence="2">Uncharacterized protein</fullName>
    </submittedName>
</protein>
<dbReference type="PANTHER" id="PTHR33702">
    <property type="entry name" value="BNAA09G40010D PROTEIN"/>
    <property type="match status" value="1"/>
</dbReference>
<dbReference type="PANTHER" id="PTHR33702:SF5">
    <property type="entry name" value="OS01G0308600 PROTEIN"/>
    <property type="match status" value="1"/>
</dbReference>